<dbReference type="OrthoDB" id="6503497at2759"/>
<dbReference type="PANTHER" id="PTHR11733">
    <property type="entry name" value="ZINC METALLOPROTEASE FAMILY M13 NEPRILYSIN-RELATED"/>
    <property type="match status" value="1"/>
</dbReference>
<dbReference type="PROSITE" id="PS51885">
    <property type="entry name" value="NEPRILYSIN"/>
    <property type="match status" value="1"/>
</dbReference>
<sequence>MQIVGHEIMHGFDMKGIGYTTRGAVKYPKHPSSVADYTKKVLCLRSSYEEVEKERQFPGLDPKTDSEGFADWTGVQLAYGAFRSLPPAERDATVPGLSLDAEKLFFIAQCYKSCGSETKRSKGGNYWATRSRCVVPLRHMPEFARAFSCPKGSKMNPATRCSFFE</sequence>
<dbReference type="AlphaFoldDB" id="A0A9J6G246"/>
<dbReference type="GO" id="GO:0005886">
    <property type="term" value="C:plasma membrane"/>
    <property type="evidence" value="ECO:0007669"/>
    <property type="project" value="TreeGrafter"/>
</dbReference>
<dbReference type="GO" id="GO:0016485">
    <property type="term" value="P:protein processing"/>
    <property type="evidence" value="ECO:0007669"/>
    <property type="project" value="TreeGrafter"/>
</dbReference>
<dbReference type="SUPFAM" id="SSF55486">
    <property type="entry name" value="Metalloproteases ('zincins'), catalytic domain"/>
    <property type="match status" value="1"/>
</dbReference>
<protein>
    <recommendedName>
        <fullName evidence="1">Peptidase M13 C-terminal domain-containing protein</fullName>
    </recommendedName>
</protein>
<evidence type="ECO:0000313" key="2">
    <source>
        <dbReference type="EMBL" id="KAH9368552.1"/>
    </source>
</evidence>
<proteinExistence type="predicted"/>
<dbReference type="PANTHER" id="PTHR11733:SF241">
    <property type="entry name" value="GH26575P-RELATED"/>
    <property type="match status" value="1"/>
</dbReference>
<dbReference type="InterPro" id="IPR000718">
    <property type="entry name" value="Peptidase_M13"/>
</dbReference>
<dbReference type="InterPro" id="IPR018497">
    <property type="entry name" value="Peptidase_M13_C"/>
</dbReference>
<feature type="domain" description="Peptidase M13 C-terminal" evidence="1">
    <location>
        <begin position="3"/>
        <end position="162"/>
    </location>
</feature>
<name>A0A9J6G246_HAELO</name>
<dbReference type="EMBL" id="JABSTR010000004">
    <property type="protein sequence ID" value="KAH9368552.1"/>
    <property type="molecule type" value="Genomic_DNA"/>
</dbReference>
<dbReference type="InterPro" id="IPR024079">
    <property type="entry name" value="MetalloPept_cat_dom_sf"/>
</dbReference>
<comment type="caution">
    <text evidence="2">The sequence shown here is derived from an EMBL/GenBank/DDBJ whole genome shotgun (WGS) entry which is preliminary data.</text>
</comment>
<keyword evidence="3" id="KW-1185">Reference proteome</keyword>
<dbReference type="Proteomes" id="UP000821853">
    <property type="component" value="Chromosome 2"/>
</dbReference>
<dbReference type="OMA" id="TIVAHEF"/>
<accession>A0A9J6G246</accession>
<gene>
    <name evidence="2" type="ORF">HPB48_020939</name>
</gene>
<dbReference type="Pfam" id="PF01431">
    <property type="entry name" value="Peptidase_M13"/>
    <property type="match status" value="1"/>
</dbReference>
<dbReference type="VEuPathDB" id="VectorBase:HLOH_052100"/>
<evidence type="ECO:0000313" key="3">
    <source>
        <dbReference type="Proteomes" id="UP000821853"/>
    </source>
</evidence>
<organism evidence="2 3">
    <name type="scientific">Haemaphysalis longicornis</name>
    <name type="common">Bush tick</name>
    <dbReference type="NCBI Taxonomy" id="44386"/>
    <lineage>
        <taxon>Eukaryota</taxon>
        <taxon>Metazoa</taxon>
        <taxon>Ecdysozoa</taxon>
        <taxon>Arthropoda</taxon>
        <taxon>Chelicerata</taxon>
        <taxon>Arachnida</taxon>
        <taxon>Acari</taxon>
        <taxon>Parasitiformes</taxon>
        <taxon>Ixodida</taxon>
        <taxon>Ixodoidea</taxon>
        <taxon>Ixodidae</taxon>
        <taxon>Haemaphysalinae</taxon>
        <taxon>Haemaphysalis</taxon>
    </lineage>
</organism>
<dbReference type="GO" id="GO:0004222">
    <property type="term" value="F:metalloendopeptidase activity"/>
    <property type="evidence" value="ECO:0007669"/>
    <property type="project" value="InterPro"/>
</dbReference>
<reference evidence="2 3" key="1">
    <citation type="journal article" date="2020" name="Cell">
        <title>Large-Scale Comparative Analyses of Tick Genomes Elucidate Their Genetic Diversity and Vector Capacities.</title>
        <authorList>
            <consortium name="Tick Genome and Microbiome Consortium (TIGMIC)"/>
            <person name="Jia N."/>
            <person name="Wang J."/>
            <person name="Shi W."/>
            <person name="Du L."/>
            <person name="Sun Y."/>
            <person name="Zhan W."/>
            <person name="Jiang J.F."/>
            <person name="Wang Q."/>
            <person name="Zhang B."/>
            <person name="Ji P."/>
            <person name="Bell-Sakyi L."/>
            <person name="Cui X.M."/>
            <person name="Yuan T.T."/>
            <person name="Jiang B.G."/>
            <person name="Yang W.F."/>
            <person name="Lam T.T."/>
            <person name="Chang Q.C."/>
            <person name="Ding S.J."/>
            <person name="Wang X.J."/>
            <person name="Zhu J.G."/>
            <person name="Ruan X.D."/>
            <person name="Zhao L."/>
            <person name="Wei J.T."/>
            <person name="Ye R.Z."/>
            <person name="Que T.C."/>
            <person name="Du C.H."/>
            <person name="Zhou Y.H."/>
            <person name="Cheng J.X."/>
            <person name="Dai P.F."/>
            <person name="Guo W.B."/>
            <person name="Han X.H."/>
            <person name="Huang E.J."/>
            <person name="Li L.F."/>
            <person name="Wei W."/>
            <person name="Gao Y.C."/>
            <person name="Liu J.Z."/>
            <person name="Shao H.Z."/>
            <person name="Wang X."/>
            <person name="Wang C.C."/>
            <person name="Yang T.C."/>
            <person name="Huo Q.B."/>
            <person name="Li W."/>
            <person name="Chen H.Y."/>
            <person name="Chen S.E."/>
            <person name="Zhou L.G."/>
            <person name="Ni X.B."/>
            <person name="Tian J.H."/>
            <person name="Sheng Y."/>
            <person name="Liu T."/>
            <person name="Pan Y.S."/>
            <person name="Xia L.Y."/>
            <person name="Li J."/>
            <person name="Zhao F."/>
            <person name="Cao W.C."/>
        </authorList>
    </citation>
    <scope>NUCLEOTIDE SEQUENCE [LARGE SCALE GENOMIC DNA]</scope>
    <source>
        <strain evidence="2">HaeL-2018</strain>
    </source>
</reference>
<dbReference type="Gene3D" id="3.40.390.10">
    <property type="entry name" value="Collagenase (Catalytic Domain)"/>
    <property type="match status" value="1"/>
</dbReference>
<evidence type="ECO:0000259" key="1">
    <source>
        <dbReference type="Pfam" id="PF01431"/>
    </source>
</evidence>